<dbReference type="GeneID" id="93667957"/>
<reference evidence="2 4" key="1">
    <citation type="submission" date="2015-04" db="EMBL/GenBank/DDBJ databases">
        <title>Draft genome sequence of Rathayibacter toxicus strain FH-142 (AKA 70134 or CS 32), a Western Australian isolate.</title>
        <authorList>
            <consortium name="Consortium for Microbial Forensics and Genomics (microFORGE)"/>
            <person name="Knight B.M."/>
            <person name="Roberts D.P."/>
            <person name="Lin D."/>
            <person name="Hari K."/>
            <person name="Fletcher J."/>
            <person name="Melcher U."/>
            <person name="Blagden T."/>
            <person name="Luster D.G."/>
            <person name="Sechler A.J."/>
            <person name="Schneider W.L."/>
            <person name="Winegar R.A."/>
        </authorList>
    </citation>
    <scope>NUCLEOTIDE SEQUENCE [LARGE SCALE GENOMIC DNA]</scope>
    <source>
        <strain evidence="2 4">FH142</strain>
    </source>
</reference>
<dbReference type="KEGG" id="rtc:APU90_04440"/>
<evidence type="ECO:0000313" key="2">
    <source>
        <dbReference type="EMBL" id="KKM46079.1"/>
    </source>
</evidence>
<protein>
    <submittedName>
        <fullName evidence="2">Uncharacterized protein</fullName>
    </submittedName>
</protein>
<dbReference type="Proteomes" id="UP000052979">
    <property type="component" value="Unassembled WGS sequence"/>
</dbReference>
<evidence type="ECO:0000313" key="4">
    <source>
        <dbReference type="Proteomes" id="UP000052979"/>
    </source>
</evidence>
<keyword evidence="1" id="KW-1133">Transmembrane helix</keyword>
<evidence type="ECO:0000313" key="5">
    <source>
        <dbReference type="Proteomes" id="UP000237966"/>
    </source>
</evidence>
<keyword evidence="1" id="KW-0472">Membrane</keyword>
<comment type="caution">
    <text evidence="2">The sequence shown here is derived from an EMBL/GenBank/DDBJ whole genome shotgun (WGS) entry which is preliminary data.</text>
</comment>
<keyword evidence="1" id="KW-0812">Transmembrane</keyword>
<dbReference type="EMBL" id="LBFI01000024">
    <property type="protein sequence ID" value="KKM46079.1"/>
    <property type="molecule type" value="Genomic_DNA"/>
</dbReference>
<dbReference type="Proteomes" id="UP000237966">
    <property type="component" value="Unassembled WGS sequence"/>
</dbReference>
<dbReference type="AlphaFoldDB" id="A0A0C5BD20"/>
<feature type="transmembrane region" description="Helical" evidence="1">
    <location>
        <begin position="20"/>
        <end position="42"/>
    </location>
</feature>
<dbReference type="RefSeq" id="WP_027692679.1">
    <property type="nucleotide sequence ID" value="NZ_CP010848.1"/>
</dbReference>
<reference evidence="3 5" key="2">
    <citation type="submission" date="2018-02" db="EMBL/GenBank/DDBJ databases">
        <title>Bacteriophage NCPPB3778 and a type I-E CRISPR drive the evolution of the US Biological Select Agent, Rathayibacter toxicus.</title>
        <authorList>
            <person name="Davis E.W.II."/>
            <person name="Tabima J.F."/>
            <person name="Weisberg A.J."/>
            <person name="Lopes L.D."/>
            <person name="Wiseman M.S."/>
            <person name="Wiseman M.S."/>
            <person name="Pupko T."/>
            <person name="Belcher M.S."/>
            <person name="Sechler A.J."/>
            <person name="Tancos M.A."/>
            <person name="Schroeder B.K."/>
            <person name="Murray T.D."/>
            <person name="Luster D.G."/>
            <person name="Schneider W.L."/>
            <person name="Rogers E."/>
            <person name="Andreote F.D."/>
            <person name="Grunwald N.J."/>
            <person name="Putnam M.L."/>
            <person name="Chang J.H."/>
        </authorList>
    </citation>
    <scope>NUCLEOTIDE SEQUENCE [LARGE SCALE GENOMIC DNA]</scope>
    <source>
        <strain evidence="3 5">FH99</strain>
    </source>
</reference>
<dbReference type="EMBL" id="PSWU01000004">
    <property type="protein sequence ID" value="PPI16171.1"/>
    <property type="molecule type" value="Genomic_DNA"/>
</dbReference>
<dbReference type="KEGG" id="rtx:TI83_02045"/>
<evidence type="ECO:0000313" key="3">
    <source>
        <dbReference type="EMBL" id="PPI16171.1"/>
    </source>
</evidence>
<keyword evidence="4" id="KW-1185">Reference proteome</keyword>
<accession>A0A0C5BD20</accession>
<organism evidence="2 4">
    <name type="scientific">Rathayibacter toxicus</name>
    <dbReference type="NCBI Taxonomy" id="145458"/>
    <lineage>
        <taxon>Bacteria</taxon>
        <taxon>Bacillati</taxon>
        <taxon>Actinomycetota</taxon>
        <taxon>Actinomycetes</taxon>
        <taxon>Micrococcales</taxon>
        <taxon>Microbacteriaceae</taxon>
        <taxon>Rathayibacter</taxon>
    </lineage>
</organism>
<evidence type="ECO:0000256" key="1">
    <source>
        <dbReference type="SAM" id="Phobius"/>
    </source>
</evidence>
<name>A0A0C5BD20_9MICO</name>
<dbReference type="PATRIC" id="fig|145458.7.peg.484"/>
<sequence length="66" mass="7521">MFGETTLIGGVLLDWFSEILLLILMSVVVVCLVMGARLLLTLNREATLRYRRALENPTEKELLDEK</sequence>
<gene>
    <name evidence="3" type="ORF">C5C51_01805</name>
    <name evidence="2" type="ORF">VT73_03055</name>
</gene>
<proteinExistence type="predicted"/>